<feature type="repeat" description="TPR" evidence="1">
    <location>
        <begin position="488"/>
        <end position="521"/>
    </location>
</feature>
<dbReference type="OMA" id="SSPNMKF"/>
<dbReference type="GO" id="GO:0000127">
    <property type="term" value="C:transcription factor TFIIIC complex"/>
    <property type="evidence" value="ECO:0007669"/>
    <property type="project" value="TreeGrafter"/>
</dbReference>
<dbReference type="PANTHER" id="PTHR23082">
    <property type="entry name" value="TRANSCRIPTION INITIATION FACTOR IIIC TFIIIC , POLYPEPTIDE 3-RELATED"/>
    <property type="match status" value="1"/>
</dbReference>
<dbReference type="SMART" id="SM00028">
    <property type="entry name" value="TPR"/>
    <property type="match status" value="9"/>
</dbReference>
<dbReference type="FunCoup" id="A0A1X2HFA5">
    <property type="interactions" value="741"/>
</dbReference>
<accession>A0A1X2HFA5</accession>
<dbReference type="Pfam" id="PF13176">
    <property type="entry name" value="TPR_7"/>
    <property type="match status" value="1"/>
</dbReference>
<dbReference type="InterPro" id="IPR011990">
    <property type="entry name" value="TPR-like_helical_dom_sf"/>
</dbReference>
<dbReference type="GO" id="GO:0006383">
    <property type="term" value="P:transcription by RNA polymerase III"/>
    <property type="evidence" value="ECO:0007669"/>
    <property type="project" value="InterPro"/>
</dbReference>
<organism evidence="3 4">
    <name type="scientific">Syncephalastrum racemosum</name>
    <name type="common">Filamentous fungus</name>
    <dbReference type="NCBI Taxonomy" id="13706"/>
    <lineage>
        <taxon>Eukaryota</taxon>
        <taxon>Fungi</taxon>
        <taxon>Fungi incertae sedis</taxon>
        <taxon>Mucoromycota</taxon>
        <taxon>Mucoromycotina</taxon>
        <taxon>Mucoromycetes</taxon>
        <taxon>Mucorales</taxon>
        <taxon>Syncephalastraceae</taxon>
        <taxon>Syncephalastrum</taxon>
    </lineage>
</organism>
<dbReference type="PANTHER" id="PTHR23082:SF0">
    <property type="entry name" value="GENERAL TRANSCRIPTION FACTOR 3C POLYPEPTIDE 3"/>
    <property type="match status" value="1"/>
</dbReference>
<dbReference type="AlphaFoldDB" id="A0A1X2HFA5"/>
<keyword evidence="4" id="KW-1185">Reference proteome</keyword>
<dbReference type="STRING" id="13706.A0A1X2HFA5"/>
<name>A0A1X2HFA5_SYNRA</name>
<protein>
    <submittedName>
        <fullName evidence="3">Uncharacterized protein</fullName>
    </submittedName>
</protein>
<evidence type="ECO:0000313" key="4">
    <source>
        <dbReference type="Proteomes" id="UP000242180"/>
    </source>
</evidence>
<dbReference type="SUPFAM" id="SSF48452">
    <property type="entry name" value="TPR-like"/>
    <property type="match status" value="4"/>
</dbReference>
<evidence type="ECO:0000256" key="1">
    <source>
        <dbReference type="PROSITE-ProRule" id="PRU00339"/>
    </source>
</evidence>
<feature type="region of interest" description="Disordered" evidence="2">
    <location>
        <begin position="1"/>
        <end position="25"/>
    </location>
</feature>
<dbReference type="OrthoDB" id="9991317at2759"/>
<feature type="repeat" description="TPR" evidence="1">
    <location>
        <begin position="248"/>
        <end position="281"/>
    </location>
</feature>
<sequence length="1111" mass="128019">MDEDDLLDRALFKGNGSDDEAVDDTFEDVLNDVNDEIYGEEDYFDQELEALKRSGSGGSDEEYENDDMDLDFKGEDEEEVSDDEITNLLDSTREARQNLKTGDAEEMLRDFQDFEDNLIATSGIGKTRHGKKRRVTQGEARMPKDAREMLTRANGLYIDRKHGEAISLLQEIIRKHPFLYQAWNTLGLVHSEIGNPDKSLRFRMVAAHMSDRDPELWKELGVKSIENNAVRQGLYCFTKALILNPVDVDALWDRSYVYKKEGETDKALQGFEQILKLIPHHLKVINEVVQIYRKKGRTKEAIALYEAAIDHHARLAEKGEDEAVAAADEDEEEAEEADEFMDKLGYTEVNMLSELYLMENQYERALQCIKTGVRYVQHRQHENEWEDHHDDDDEYFGDLRDDDEEVDEEVKERCDFPIELRVRMGVCRVYMGDVKIASRHFEYLLRFDGLPYPDLHQDIAYAYMDKRHYDLALSVFQKIIDSANEVEIDLLLRAAECYHEVGELETAVVFYVNVLEEQPDNLSCMMALATVYEEQGREEQALELVDFVMKRNRELRQAKRTQERQQRVQIEDDEAEGKHEVSLFDEKKKKTESIAAYYQRKREERIAAYHEEERHTLSEYARLMEVDELLGPDIVGADRSLIREYTRIAEGLCETFLRTRAFFPVTRWKRFNGFYAARSKRSKEPTHQEANQMARRLRERTGIAATGGEYKLDSEDEEDIVQREEEERQEQIHATSHFHGIHFSDWMRIFIKYGYMLAQSRPAEHAYDVLKKALEANVFYHDPDMKLSLKLALLGCAMINGNEIIVTEVIRWFCMTYAVRQDPYRLYAASIPSSISGAKYFSSSSSLKFVTRQVRLHDAILACNQGNTTPETNTENMAKLNEAIEGAEVDPETNEKEQLRQFYTAPTDHELAMARDLIAQGVKPPTSANQSLLGLLATLLSTGRNNLSASLFFLRSLANVPNDPLTCLGLSVCLIQFSAHKFVTDRHTPIAQAVGFFTEYYKSRPNTQEAEYNMGRLFHTIGLGHLAVHHYERALCLPSKAKEGKVPPKDMSQIYVLPDDLYDDDGPDDMEEDDYDDTDLTMDAAYNLHHIYITSGATELARIVIDKYCVV</sequence>
<dbReference type="InterPro" id="IPR019734">
    <property type="entry name" value="TPR_rpt"/>
</dbReference>
<dbReference type="InParanoid" id="A0A1X2HFA5"/>
<dbReference type="Gene3D" id="1.25.40.10">
    <property type="entry name" value="Tetratricopeptide repeat domain"/>
    <property type="match status" value="2"/>
</dbReference>
<reference evidence="3 4" key="1">
    <citation type="submission" date="2016-07" db="EMBL/GenBank/DDBJ databases">
        <title>Pervasive Adenine N6-methylation of Active Genes in Fungi.</title>
        <authorList>
            <consortium name="DOE Joint Genome Institute"/>
            <person name="Mondo S.J."/>
            <person name="Dannebaum R.O."/>
            <person name="Kuo R.C."/>
            <person name="Labutti K."/>
            <person name="Haridas S."/>
            <person name="Kuo A."/>
            <person name="Salamov A."/>
            <person name="Ahrendt S.R."/>
            <person name="Lipzen A."/>
            <person name="Sullivan W."/>
            <person name="Andreopoulos W.B."/>
            <person name="Clum A."/>
            <person name="Lindquist E."/>
            <person name="Daum C."/>
            <person name="Ramamoorthy G.K."/>
            <person name="Gryganskyi A."/>
            <person name="Culley D."/>
            <person name="Magnuson J.K."/>
            <person name="James T.Y."/>
            <person name="O'Malley M.A."/>
            <person name="Stajich J.E."/>
            <person name="Spatafora J.W."/>
            <person name="Visel A."/>
            <person name="Grigoriev I.V."/>
        </authorList>
    </citation>
    <scope>NUCLEOTIDE SEQUENCE [LARGE SCALE GENOMIC DNA]</scope>
    <source>
        <strain evidence="3 4">NRRL 2496</strain>
    </source>
</reference>
<evidence type="ECO:0000313" key="3">
    <source>
        <dbReference type="EMBL" id="ORY97590.1"/>
    </source>
</evidence>
<dbReference type="Proteomes" id="UP000242180">
    <property type="component" value="Unassembled WGS sequence"/>
</dbReference>
<keyword evidence="1" id="KW-0802">TPR repeat</keyword>
<comment type="caution">
    <text evidence="3">The sequence shown here is derived from an EMBL/GenBank/DDBJ whole genome shotgun (WGS) entry which is preliminary data.</text>
</comment>
<dbReference type="EMBL" id="MCGN01000004">
    <property type="protein sequence ID" value="ORY97590.1"/>
    <property type="molecule type" value="Genomic_DNA"/>
</dbReference>
<evidence type="ECO:0000256" key="2">
    <source>
        <dbReference type="SAM" id="MobiDB-lite"/>
    </source>
</evidence>
<gene>
    <name evidence="3" type="ORF">BCR43DRAFT_244757</name>
</gene>
<dbReference type="InterPro" id="IPR039340">
    <property type="entry name" value="Tfc4/TFIIIC-102/Sfc4"/>
</dbReference>
<proteinExistence type="predicted"/>
<dbReference type="PROSITE" id="PS50005">
    <property type="entry name" value="TPR"/>
    <property type="match status" value="2"/>
</dbReference>